<comment type="cofactor">
    <cofactor evidence="1 5">
        <name>Zn(2+)</name>
        <dbReference type="ChEBI" id="CHEBI:29105"/>
    </cofactor>
</comment>
<dbReference type="GO" id="GO:0004022">
    <property type="term" value="F:alcohol dehydrogenase (NAD+) activity"/>
    <property type="evidence" value="ECO:0007669"/>
    <property type="project" value="UniProtKB-EC"/>
</dbReference>
<dbReference type="PROSITE" id="PS00059">
    <property type="entry name" value="ADH_ZINC"/>
    <property type="match status" value="1"/>
</dbReference>
<evidence type="ECO:0000256" key="5">
    <source>
        <dbReference type="RuleBase" id="RU361277"/>
    </source>
</evidence>
<accession>A0ABS4W1C9</accession>
<dbReference type="InterPro" id="IPR002328">
    <property type="entry name" value="ADH_Zn_CS"/>
</dbReference>
<name>A0ABS4W1C9_9PSEU</name>
<dbReference type="InterPro" id="IPR011032">
    <property type="entry name" value="GroES-like_sf"/>
</dbReference>
<dbReference type="SUPFAM" id="SSF50129">
    <property type="entry name" value="GroES-like"/>
    <property type="match status" value="1"/>
</dbReference>
<evidence type="ECO:0000313" key="7">
    <source>
        <dbReference type="EMBL" id="MBP2369474.1"/>
    </source>
</evidence>
<keyword evidence="4 7" id="KW-0560">Oxidoreductase</keyword>
<evidence type="ECO:0000256" key="2">
    <source>
        <dbReference type="ARBA" id="ARBA00022723"/>
    </source>
</evidence>
<dbReference type="PANTHER" id="PTHR43401">
    <property type="entry name" value="L-THREONINE 3-DEHYDROGENASE"/>
    <property type="match status" value="1"/>
</dbReference>
<dbReference type="Gene3D" id="3.90.180.10">
    <property type="entry name" value="Medium-chain alcohol dehydrogenases, catalytic domain"/>
    <property type="match status" value="1"/>
</dbReference>
<dbReference type="Gene3D" id="3.40.50.720">
    <property type="entry name" value="NAD(P)-binding Rossmann-like Domain"/>
    <property type="match status" value="1"/>
</dbReference>
<gene>
    <name evidence="7" type="ORF">JOF36_005170</name>
</gene>
<sequence>MTSAGAVGSTGLPIPEPGAGEVRLKVLAAGICHSDLHVVDRDGMGWPLPFTFGHEICGRVEAAGEGVGKDLIGTQVVVHAPVGCARCPRCVAGRTNYCDRRASLPAVGLGLGIDGGMADAVVVDRSRLVPADGLDPVTAAALTDAGLTSYHAVASCTPALCEPDAVVVVIGVGGLGHMAVGILRAMTRAQVVAVDTRAEALELARACGAHAAARPDTAAAVVAEVSAGRGADVVLDFVAAQATLDAAVPLLRAAGELVVVGGGGGTLPVRKPGTLPSGLVVRMPFWGSRDELVATVELARAGVLTAHTTTFALSEAGQAFARLRRGQVIGRAVLVPD</sequence>
<organism evidence="7 8">
    <name type="scientific">Pseudonocardia parietis</name>
    <dbReference type="NCBI Taxonomy" id="570936"/>
    <lineage>
        <taxon>Bacteria</taxon>
        <taxon>Bacillati</taxon>
        <taxon>Actinomycetota</taxon>
        <taxon>Actinomycetes</taxon>
        <taxon>Pseudonocardiales</taxon>
        <taxon>Pseudonocardiaceae</taxon>
        <taxon>Pseudonocardia</taxon>
    </lineage>
</organism>
<dbReference type="InterPro" id="IPR020843">
    <property type="entry name" value="ER"/>
</dbReference>
<comment type="similarity">
    <text evidence="5">Belongs to the zinc-containing alcohol dehydrogenase family.</text>
</comment>
<dbReference type="SUPFAM" id="SSF51735">
    <property type="entry name" value="NAD(P)-binding Rossmann-fold domains"/>
    <property type="match status" value="1"/>
</dbReference>
<dbReference type="InterPro" id="IPR036291">
    <property type="entry name" value="NAD(P)-bd_dom_sf"/>
</dbReference>
<keyword evidence="8" id="KW-1185">Reference proteome</keyword>
<dbReference type="SMART" id="SM00829">
    <property type="entry name" value="PKS_ER"/>
    <property type="match status" value="1"/>
</dbReference>
<dbReference type="InterPro" id="IPR013149">
    <property type="entry name" value="ADH-like_C"/>
</dbReference>
<dbReference type="Pfam" id="PF00107">
    <property type="entry name" value="ADH_zinc_N"/>
    <property type="match status" value="1"/>
</dbReference>
<proteinExistence type="inferred from homology"/>
<evidence type="ECO:0000256" key="1">
    <source>
        <dbReference type="ARBA" id="ARBA00001947"/>
    </source>
</evidence>
<dbReference type="EC" id="1.1.1.1" evidence="7"/>
<evidence type="ECO:0000256" key="3">
    <source>
        <dbReference type="ARBA" id="ARBA00022833"/>
    </source>
</evidence>
<dbReference type="InterPro" id="IPR050129">
    <property type="entry name" value="Zn_alcohol_dh"/>
</dbReference>
<dbReference type="EMBL" id="JAGINU010000001">
    <property type="protein sequence ID" value="MBP2369474.1"/>
    <property type="molecule type" value="Genomic_DNA"/>
</dbReference>
<dbReference type="Proteomes" id="UP001519295">
    <property type="component" value="Unassembled WGS sequence"/>
</dbReference>
<dbReference type="RefSeq" id="WP_210031552.1">
    <property type="nucleotide sequence ID" value="NZ_JAGINU010000001.1"/>
</dbReference>
<dbReference type="InterPro" id="IPR013154">
    <property type="entry name" value="ADH-like_N"/>
</dbReference>
<protein>
    <submittedName>
        <fullName evidence="7">Propanol-preferring alcohol dehydrogenase</fullName>
        <ecNumber evidence="7">1.1.1.1</ecNumber>
    </submittedName>
</protein>
<dbReference type="PANTHER" id="PTHR43401:SF4">
    <property type="entry name" value="D-ARABINOSE 1-DEHYDROGENASE (NADP(+))"/>
    <property type="match status" value="1"/>
</dbReference>
<evidence type="ECO:0000259" key="6">
    <source>
        <dbReference type="SMART" id="SM00829"/>
    </source>
</evidence>
<comment type="caution">
    <text evidence="7">The sequence shown here is derived from an EMBL/GenBank/DDBJ whole genome shotgun (WGS) entry which is preliminary data.</text>
</comment>
<reference evidence="7 8" key="1">
    <citation type="submission" date="2021-03" db="EMBL/GenBank/DDBJ databases">
        <title>Sequencing the genomes of 1000 actinobacteria strains.</title>
        <authorList>
            <person name="Klenk H.-P."/>
        </authorList>
    </citation>
    <scope>NUCLEOTIDE SEQUENCE [LARGE SCALE GENOMIC DNA]</scope>
    <source>
        <strain evidence="7 8">DSM 45256</strain>
    </source>
</reference>
<keyword evidence="3 5" id="KW-0862">Zinc</keyword>
<feature type="domain" description="Enoyl reductase (ER)" evidence="6">
    <location>
        <begin position="5"/>
        <end position="334"/>
    </location>
</feature>
<evidence type="ECO:0000256" key="4">
    <source>
        <dbReference type="ARBA" id="ARBA00023002"/>
    </source>
</evidence>
<evidence type="ECO:0000313" key="8">
    <source>
        <dbReference type="Proteomes" id="UP001519295"/>
    </source>
</evidence>
<dbReference type="Pfam" id="PF08240">
    <property type="entry name" value="ADH_N"/>
    <property type="match status" value="1"/>
</dbReference>
<keyword evidence="2 5" id="KW-0479">Metal-binding</keyword>